<dbReference type="RefSeq" id="WP_062930629.1">
    <property type="nucleotide sequence ID" value="NZ_CP015098.1"/>
</dbReference>
<accession>A0A143CAS0</accession>
<dbReference type="KEGG" id="stsi:A4E84_36395"/>
<dbReference type="Proteomes" id="UP000076096">
    <property type="component" value="Chromosome"/>
</dbReference>
<name>A0A143CAS0_9ACTN</name>
<evidence type="ECO:0000313" key="2">
    <source>
        <dbReference type="Proteomes" id="UP000076096"/>
    </source>
</evidence>
<keyword evidence="2" id="KW-1185">Reference proteome</keyword>
<reference evidence="2" key="1">
    <citation type="submission" date="2016-04" db="EMBL/GenBank/DDBJ databases">
        <authorList>
            <person name="Zhang B."/>
        </authorList>
    </citation>
    <scope>NUCLEOTIDE SEQUENCE [LARGE SCALE GENOMIC DNA]</scope>
    <source>
        <strain evidence="2">S10</strain>
    </source>
</reference>
<evidence type="ECO:0008006" key="3">
    <source>
        <dbReference type="Google" id="ProtNLM"/>
    </source>
</evidence>
<dbReference type="Gene3D" id="3.40.630.30">
    <property type="match status" value="1"/>
</dbReference>
<dbReference type="AlphaFoldDB" id="A0A143CAS0"/>
<proteinExistence type="predicted"/>
<organism evidence="1 2">
    <name type="scientific">Streptomyces qaidamensis</name>
    <dbReference type="NCBI Taxonomy" id="1783515"/>
    <lineage>
        <taxon>Bacteria</taxon>
        <taxon>Bacillati</taxon>
        <taxon>Actinomycetota</taxon>
        <taxon>Actinomycetes</taxon>
        <taxon>Kitasatosporales</taxon>
        <taxon>Streptomycetaceae</taxon>
        <taxon>Streptomyces</taxon>
        <taxon>Streptomyces aurantiacus group</taxon>
    </lineage>
</organism>
<dbReference type="STRING" id="1783515.A4E84_36395"/>
<evidence type="ECO:0000313" key="1">
    <source>
        <dbReference type="EMBL" id="AMW14488.1"/>
    </source>
</evidence>
<gene>
    <name evidence="1" type="ORF">A4E84_36395</name>
</gene>
<protein>
    <recommendedName>
        <fullName evidence="3">GNAT family N-acetyltransferase</fullName>
    </recommendedName>
</protein>
<dbReference type="EMBL" id="CP015098">
    <property type="protein sequence ID" value="AMW14488.1"/>
    <property type="molecule type" value="Genomic_DNA"/>
</dbReference>
<sequence length="152" mass="16470">MLTVPALPALDVPGPWQTTVESWTRFTGSLRLRGPNGEAVVAVERCAAGRLRDAYPVGARDVELLIHTGLRAENLPEILRPLVRAVRAADPGCRRVVYAVTEGDRAGVEAAEATGFRYAVDVDLQDEQLSLLVAEPDWVTVTDMDLDHVPGT</sequence>